<dbReference type="GO" id="GO:0000976">
    <property type="term" value="F:transcription cis-regulatory region binding"/>
    <property type="evidence" value="ECO:0007669"/>
    <property type="project" value="TreeGrafter"/>
</dbReference>
<feature type="DNA-binding region" description="H-T-H motif" evidence="2">
    <location>
        <begin position="24"/>
        <end position="43"/>
    </location>
</feature>
<evidence type="ECO:0000313" key="5">
    <source>
        <dbReference type="Proteomes" id="UP000037558"/>
    </source>
</evidence>
<organism evidence="4 5">
    <name type="scientific">Priestia koreensis</name>
    <dbReference type="NCBI Taxonomy" id="284581"/>
    <lineage>
        <taxon>Bacteria</taxon>
        <taxon>Bacillati</taxon>
        <taxon>Bacillota</taxon>
        <taxon>Bacilli</taxon>
        <taxon>Bacillales</taxon>
        <taxon>Bacillaceae</taxon>
        <taxon>Priestia</taxon>
    </lineage>
</organism>
<dbReference type="Pfam" id="PF17937">
    <property type="entry name" value="TetR_C_28"/>
    <property type="match status" value="1"/>
</dbReference>
<evidence type="ECO:0000313" key="4">
    <source>
        <dbReference type="EMBL" id="KOO46907.1"/>
    </source>
</evidence>
<evidence type="ECO:0000256" key="1">
    <source>
        <dbReference type="ARBA" id="ARBA00023125"/>
    </source>
</evidence>
<dbReference type="PATRIC" id="fig|284581.3.peg.3713"/>
<dbReference type="RefSeq" id="WP_053400916.1">
    <property type="nucleotide sequence ID" value="NZ_LILC01000011.1"/>
</dbReference>
<keyword evidence="5" id="KW-1185">Reference proteome</keyword>
<dbReference type="PANTHER" id="PTHR30055">
    <property type="entry name" value="HTH-TYPE TRANSCRIPTIONAL REGULATOR RUTR"/>
    <property type="match status" value="1"/>
</dbReference>
<dbReference type="InterPro" id="IPR041479">
    <property type="entry name" value="TetR_CgmR_C"/>
</dbReference>
<accession>A0A0M0L7S5</accession>
<reference evidence="5" key="1">
    <citation type="submission" date="2015-08" db="EMBL/GenBank/DDBJ databases">
        <title>Fjat-14210 dsm16467.</title>
        <authorList>
            <person name="Liu B."/>
            <person name="Wang J."/>
            <person name="Zhu Y."/>
            <person name="Liu G."/>
            <person name="Chen Q."/>
            <person name="Chen Z."/>
            <person name="Lan J."/>
            <person name="Che J."/>
            <person name="Ge C."/>
            <person name="Shi H."/>
            <person name="Pan Z."/>
            <person name="Liu X."/>
        </authorList>
    </citation>
    <scope>NUCLEOTIDE SEQUENCE [LARGE SCALE GENOMIC DNA]</scope>
    <source>
        <strain evidence="5">DSM 16467</strain>
    </source>
</reference>
<gene>
    <name evidence="4" type="ORF">AMD01_08295</name>
</gene>
<dbReference type="GO" id="GO:0003700">
    <property type="term" value="F:DNA-binding transcription factor activity"/>
    <property type="evidence" value="ECO:0007669"/>
    <property type="project" value="TreeGrafter"/>
</dbReference>
<dbReference type="STRING" id="284581.AMD01_08295"/>
<evidence type="ECO:0000259" key="3">
    <source>
        <dbReference type="PROSITE" id="PS50977"/>
    </source>
</evidence>
<dbReference type="Pfam" id="PF00440">
    <property type="entry name" value="TetR_N"/>
    <property type="match status" value="1"/>
</dbReference>
<dbReference type="EMBL" id="LILC01000011">
    <property type="protein sequence ID" value="KOO46907.1"/>
    <property type="molecule type" value="Genomic_DNA"/>
</dbReference>
<dbReference type="InterPro" id="IPR009057">
    <property type="entry name" value="Homeodomain-like_sf"/>
</dbReference>
<comment type="caution">
    <text evidence="4">The sequence shown here is derived from an EMBL/GenBank/DDBJ whole genome shotgun (WGS) entry which is preliminary data.</text>
</comment>
<dbReference type="PRINTS" id="PR00455">
    <property type="entry name" value="HTHTETR"/>
</dbReference>
<dbReference type="Gene3D" id="1.10.357.10">
    <property type="entry name" value="Tetracycline Repressor, domain 2"/>
    <property type="match status" value="1"/>
</dbReference>
<evidence type="ECO:0000256" key="2">
    <source>
        <dbReference type="PROSITE-ProRule" id="PRU00335"/>
    </source>
</evidence>
<feature type="domain" description="HTH tetR-type" evidence="3">
    <location>
        <begin position="1"/>
        <end position="61"/>
    </location>
</feature>
<dbReference type="PANTHER" id="PTHR30055:SF148">
    <property type="entry name" value="TETR-FAMILY TRANSCRIPTIONAL REGULATOR"/>
    <property type="match status" value="1"/>
</dbReference>
<dbReference type="InterPro" id="IPR001647">
    <property type="entry name" value="HTH_TetR"/>
</dbReference>
<dbReference type="Proteomes" id="UP000037558">
    <property type="component" value="Unassembled WGS sequence"/>
</dbReference>
<dbReference type="SUPFAM" id="SSF48498">
    <property type="entry name" value="Tetracyclin repressor-like, C-terminal domain"/>
    <property type="match status" value="1"/>
</dbReference>
<proteinExistence type="predicted"/>
<dbReference type="InterPro" id="IPR036271">
    <property type="entry name" value="Tet_transcr_reg_TetR-rel_C_sf"/>
</dbReference>
<dbReference type="PROSITE" id="PS50977">
    <property type="entry name" value="HTH_TETR_2"/>
    <property type="match status" value="1"/>
</dbReference>
<dbReference type="SUPFAM" id="SSF46689">
    <property type="entry name" value="Homeodomain-like"/>
    <property type="match status" value="1"/>
</dbReference>
<sequence length="177" mass="20119">MSKRNEILKAASAVIASQGLSNLTLDAVAKEAGVSKGGLLYHFPSKDALIEGMSRFAIDEFNQEVEKEQEQTKSFIQAYAQATLNDLEHPQSLNLDTSLLAAIGNNHDLLHPWQEQYEKWDKQIRNGGENVNLSLIIRFVCDGLWFSKMFGLQPIEKERQDRMMKYLFTLLEKESNV</sequence>
<dbReference type="InterPro" id="IPR050109">
    <property type="entry name" value="HTH-type_TetR-like_transc_reg"/>
</dbReference>
<keyword evidence="1 2" id="KW-0238">DNA-binding</keyword>
<protein>
    <recommendedName>
        <fullName evidence="3">HTH tetR-type domain-containing protein</fullName>
    </recommendedName>
</protein>
<name>A0A0M0L7S5_9BACI</name>
<dbReference type="AlphaFoldDB" id="A0A0M0L7S5"/>